<evidence type="ECO:0000256" key="18">
    <source>
        <dbReference type="HAMAP-Rule" id="MF_01966"/>
    </source>
</evidence>
<feature type="binding site" evidence="18">
    <location>
        <position position="157"/>
    </location>
    <ligand>
        <name>(6S)-NADPHX</name>
        <dbReference type="ChEBI" id="CHEBI:64076"/>
    </ligand>
</feature>
<evidence type="ECO:0000256" key="13">
    <source>
        <dbReference type="ARBA" id="ARBA00023268"/>
    </source>
</evidence>
<keyword evidence="6 17" id="KW-0547">Nucleotide-binding</keyword>
<dbReference type="STRING" id="1189612.A33Q_2119"/>
<comment type="similarity">
    <text evidence="18">Belongs to the NnrE/AIBP family.</text>
</comment>
<comment type="cofactor">
    <cofactor evidence="17">
        <name>Mg(2+)</name>
        <dbReference type="ChEBI" id="CHEBI:18420"/>
    </cofactor>
</comment>
<feature type="binding site" evidence="17">
    <location>
        <position position="258"/>
    </location>
    <ligand>
        <name>(6S)-NADPHX</name>
        <dbReference type="ChEBI" id="CHEBI:64076"/>
    </ligand>
</feature>
<evidence type="ECO:0000256" key="17">
    <source>
        <dbReference type="HAMAP-Rule" id="MF_01965"/>
    </source>
</evidence>
<evidence type="ECO:0000313" key="22">
    <source>
        <dbReference type="EMBL" id="EOZ96809.1"/>
    </source>
</evidence>
<comment type="caution">
    <text evidence="18">Lacks conserved residue(s) required for the propagation of feature annotation.</text>
</comment>
<evidence type="ECO:0000256" key="19">
    <source>
        <dbReference type="PIRNR" id="PIRNR017184"/>
    </source>
</evidence>
<feature type="binding site" evidence="17">
    <location>
        <begin position="399"/>
        <end position="403"/>
    </location>
    <ligand>
        <name>AMP</name>
        <dbReference type="ChEBI" id="CHEBI:456215"/>
    </ligand>
</feature>
<comment type="similarity">
    <text evidence="3 19">In the N-terminal section; belongs to the NnrE/AIBP family.</text>
</comment>
<evidence type="ECO:0000256" key="11">
    <source>
        <dbReference type="ARBA" id="ARBA00023235"/>
    </source>
</evidence>
<evidence type="ECO:0000256" key="6">
    <source>
        <dbReference type="ARBA" id="ARBA00022741"/>
    </source>
</evidence>
<evidence type="ECO:0000256" key="4">
    <source>
        <dbReference type="ARBA" id="ARBA00009524"/>
    </source>
</evidence>
<evidence type="ECO:0000313" key="23">
    <source>
        <dbReference type="Proteomes" id="UP000006073"/>
    </source>
</evidence>
<evidence type="ECO:0000256" key="16">
    <source>
        <dbReference type="ARBA" id="ARBA00049209"/>
    </source>
</evidence>
<evidence type="ECO:0000256" key="15">
    <source>
        <dbReference type="ARBA" id="ARBA00048238"/>
    </source>
</evidence>
<keyword evidence="11 18" id="KW-0413">Isomerase</keyword>
<evidence type="ECO:0000259" key="20">
    <source>
        <dbReference type="PROSITE" id="PS51383"/>
    </source>
</evidence>
<organism evidence="22 23">
    <name type="scientific">Indibacter alkaliphilus (strain CCUG 57479 / KCTC 22604 / LW1)</name>
    <dbReference type="NCBI Taxonomy" id="1189612"/>
    <lineage>
        <taxon>Bacteria</taxon>
        <taxon>Pseudomonadati</taxon>
        <taxon>Bacteroidota</taxon>
        <taxon>Cytophagia</taxon>
        <taxon>Cytophagales</taxon>
        <taxon>Cyclobacteriaceae</taxon>
    </lineage>
</organism>
<feature type="binding site" evidence="18">
    <location>
        <begin position="59"/>
        <end position="63"/>
    </location>
    <ligand>
        <name>(6S)-NADPHX</name>
        <dbReference type="ChEBI" id="CHEBI:64076"/>
    </ligand>
</feature>
<dbReference type="EMBL" id="ALWO02000032">
    <property type="protein sequence ID" value="EOZ96809.1"/>
    <property type="molecule type" value="Genomic_DNA"/>
</dbReference>
<dbReference type="GO" id="GO:0046872">
    <property type="term" value="F:metal ion binding"/>
    <property type="evidence" value="ECO:0007669"/>
    <property type="project" value="UniProtKB-UniRule"/>
</dbReference>
<keyword evidence="23" id="KW-1185">Reference proteome</keyword>
<dbReference type="GO" id="GO:0052856">
    <property type="term" value="F:NAD(P)HX epimerase activity"/>
    <property type="evidence" value="ECO:0007669"/>
    <property type="project" value="UniProtKB-UniRule"/>
</dbReference>
<dbReference type="PANTHER" id="PTHR12592">
    <property type="entry name" value="ATP-DEPENDENT (S)-NAD(P)H-HYDRATE DEHYDRATASE FAMILY MEMBER"/>
    <property type="match status" value="1"/>
</dbReference>
<evidence type="ECO:0000259" key="21">
    <source>
        <dbReference type="PROSITE" id="PS51385"/>
    </source>
</evidence>
<evidence type="ECO:0000256" key="8">
    <source>
        <dbReference type="ARBA" id="ARBA00022857"/>
    </source>
</evidence>
<dbReference type="PROSITE" id="PS51385">
    <property type="entry name" value="YJEF_N"/>
    <property type="match status" value="1"/>
</dbReference>
<feature type="binding site" evidence="17">
    <location>
        <position position="428"/>
    </location>
    <ligand>
        <name>AMP</name>
        <dbReference type="ChEBI" id="CHEBI:456215"/>
    </ligand>
</feature>
<comment type="catalytic activity">
    <reaction evidence="1 18 19">
        <text>(6R)-NADHX = (6S)-NADHX</text>
        <dbReference type="Rhea" id="RHEA:32215"/>
        <dbReference type="ChEBI" id="CHEBI:64074"/>
        <dbReference type="ChEBI" id="CHEBI:64075"/>
        <dbReference type="EC" id="5.1.99.6"/>
    </reaction>
</comment>
<dbReference type="PIRSF" id="PIRSF017184">
    <property type="entry name" value="Nnr"/>
    <property type="match status" value="1"/>
</dbReference>
<protein>
    <recommendedName>
        <fullName evidence="19">Bifunctional NAD(P)H-hydrate repair enzyme</fullName>
    </recommendedName>
    <alternativeName>
        <fullName evidence="19">Nicotinamide nucleotide repair protein</fullName>
    </alternativeName>
    <domain>
        <recommendedName>
            <fullName evidence="19">ADP-dependent (S)-NAD(P)H-hydrate dehydratase</fullName>
            <ecNumber evidence="19">4.2.1.136</ecNumber>
        </recommendedName>
        <alternativeName>
            <fullName evidence="19">ADP-dependent NAD(P)HX dehydratase</fullName>
        </alternativeName>
    </domain>
    <domain>
        <recommendedName>
            <fullName evidence="19">NAD(P)H-hydrate epimerase</fullName>
            <ecNumber evidence="19">5.1.99.6</ecNumber>
        </recommendedName>
    </domain>
</protein>
<keyword evidence="8 17" id="KW-0521">NADP</keyword>
<feature type="binding site" evidence="17">
    <location>
        <position position="364"/>
    </location>
    <ligand>
        <name>(6S)-NADPHX</name>
        <dbReference type="ChEBI" id="CHEBI:64076"/>
    </ligand>
</feature>
<dbReference type="PANTHER" id="PTHR12592:SF0">
    <property type="entry name" value="ATP-DEPENDENT (S)-NAD(P)H-HYDRATE DEHYDRATASE"/>
    <property type="match status" value="1"/>
</dbReference>
<dbReference type="HAMAP" id="MF_01965">
    <property type="entry name" value="NADHX_dehydratase"/>
    <property type="match status" value="1"/>
</dbReference>
<evidence type="ECO:0000256" key="14">
    <source>
        <dbReference type="ARBA" id="ARBA00025153"/>
    </source>
</evidence>
<comment type="similarity">
    <text evidence="4 19">In the C-terminal section; belongs to the NnrD/CARKD family.</text>
</comment>
<dbReference type="AlphaFoldDB" id="S2DD04"/>
<keyword evidence="12 17" id="KW-0456">Lyase</keyword>
<keyword evidence="9 18" id="KW-0630">Potassium</keyword>
<comment type="catalytic activity">
    <reaction evidence="15 17 19">
        <text>(6S)-NADHX + ADP = AMP + phosphate + NADH + H(+)</text>
        <dbReference type="Rhea" id="RHEA:32223"/>
        <dbReference type="ChEBI" id="CHEBI:15378"/>
        <dbReference type="ChEBI" id="CHEBI:43474"/>
        <dbReference type="ChEBI" id="CHEBI:57945"/>
        <dbReference type="ChEBI" id="CHEBI:64074"/>
        <dbReference type="ChEBI" id="CHEBI:456215"/>
        <dbReference type="ChEBI" id="CHEBI:456216"/>
        <dbReference type="EC" id="4.2.1.136"/>
    </reaction>
</comment>
<comment type="cofactor">
    <cofactor evidence="18 19">
        <name>K(+)</name>
        <dbReference type="ChEBI" id="CHEBI:29103"/>
    </cofactor>
    <text evidence="18 19">Binds 1 potassium ion per subunit.</text>
</comment>
<dbReference type="NCBIfam" id="TIGR00197">
    <property type="entry name" value="yjeF_nterm"/>
    <property type="match status" value="1"/>
</dbReference>
<evidence type="ECO:0000256" key="5">
    <source>
        <dbReference type="ARBA" id="ARBA00022723"/>
    </source>
</evidence>
<comment type="function">
    <text evidence="14 19">Bifunctional enzyme that catalyzes the epimerization of the S- and R-forms of NAD(P)HX and the dehydration of the S-form of NAD(P)HX at the expense of ADP, which is converted to AMP. This allows the repair of both epimers of NAD(P)HX, a damaged form of NAD(P)H that is a result of enzymatic or heat-dependent hydration.</text>
</comment>
<dbReference type="OrthoDB" id="9806925at2"/>
<feature type="binding site" evidence="18">
    <location>
        <position position="160"/>
    </location>
    <ligand>
        <name>K(+)</name>
        <dbReference type="ChEBI" id="CHEBI:29103"/>
    </ligand>
</feature>
<comment type="function">
    <text evidence="18">Catalyzes the epimerization of the S- and R-forms of NAD(P)HX, a damaged form of NAD(P)H that is a result of enzymatic or heat-dependent hydration. This is a prerequisite for the S-specific NAD(P)H-hydrate dehydratase to allow the repair of both epimers of NAD(P)HX.</text>
</comment>
<dbReference type="GO" id="GO:0046496">
    <property type="term" value="P:nicotinamide nucleotide metabolic process"/>
    <property type="evidence" value="ECO:0007669"/>
    <property type="project" value="UniProtKB-UniRule"/>
</dbReference>
<dbReference type="InterPro" id="IPR004443">
    <property type="entry name" value="YjeF_N_dom"/>
</dbReference>
<dbReference type="HAMAP" id="MF_01966">
    <property type="entry name" value="NADHX_epimerase"/>
    <property type="match status" value="1"/>
</dbReference>
<dbReference type="NCBIfam" id="TIGR00196">
    <property type="entry name" value="yjeF_cterm"/>
    <property type="match status" value="1"/>
</dbReference>
<sequence length="490" mass="53719">MLSILSGNQVAKLDKAYIQSENISSWELMERAALSFVRDFFKRFQNSKKKIFVFVGPGNNGGDGLAIARLIADRGYKVSVITFSEKEKCSKDYVINFEKLPENTGVILEKDFNYELAEDGIVIDALFGVGINRPLEGVFLKAVKRLNELHANKIAVDIPSGLPADELVEGEAFLAELTVSFQFPKFSLLFPEHAKYIGELLVASIGIPEDFLMKFERRRFFMQESDMLPRHKKFHAFSHKGDFGRILLIGGRRGKAGAIILSARAALRTGSGLVHVWADDSAVIPLHNNCIEAMYLDGEKLVSMDDFDALGIGPGLGQVDVSELEGILKSFRKPLVLDADALNLLSENPQLWANLPENSILTPHLKEFERISGKAKNQMERLEKARSLASDNKVYLVLKGAFTCVSAPDGTQYFNSTGNKHMATAGSGDVLTGMLTAMLGQGYSPLDACLCAVFHHGLAGQVASKTKGRGTIASDIIESIPQTFLDLGID</sequence>
<comment type="similarity">
    <text evidence="17">Belongs to the NnrD/CARKD family.</text>
</comment>
<keyword evidence="13" id="KW-0511">Multifunctional enzyme</keyword>
<keyword evidence="10 17" id="KW-0520">NAD</keyword>
<dbReference type="Pfam" id="PF03853">
    <property type="entry name" value="YjeF_N"/>
    <property type="match status" value="1"/>
</dbReference>
<dbReference type="PROSITE" id="PS01050">
    <property type="entry name" value="YJEF_C_2"/>
    <property type="match status" value="1"/>
</dbReference>
<dbReference type="InterPro" id="IPR017953">
    <property type="entry name" value="Carbohydrate_kinase_pred_CS"/>
</dbReference>
<dbReference type="GO" id="GO:0052855">
    <property type="term" value="F:ADP-dependent NAD(P)H-hydrate dehydratase activity"/>
    <property type="evidence" value="ECO:0007669"/>
    <property type="project" value="UniProtKB-UniRule"/>
</dbReference>
<dbReference type="Proteomes" id="UP000006073">
    <property type="component" value="Unassembled WGS sequence"/>
</dbReference>
<evidence type="ECO:0000256" key="12">
    <source>
        <dbReference type="ARBA" id="ARBA00023239"/>
    </source>
</evidence>
<evidence type="ECO:0000256" key="1">
    <source>
        <dbReference type="ARBA" id="ARBA00000013"/>
    </source>
</evidence>
<name>S2DD04_INDAL</name>
<dbReference type="CDD" id="cd01171">
    <property type="entry name" value="YXKO-related"/>
    <property type="match status" value="1"/>
</dbReference>
<dbReference type="GO" id="GO:0110051">
    <property type="term" value="P:metabolite repair"/>
    <property type="evidence" value="ECO:0007669"/>
    <property type="project" value="TreeGrafter"/>
</dbReference>
<comment type="catalytic activity">
    <reaction evidence="16 17 19">
        <text>(6S)-NADPHX + ADP = AMP + phosphate + NADPH + H(+)</text>
        <dbReference type="Rhea" id="RHEA:32235"/>
        <dbReference type="ChEBI" id="CHEBI:15378"/>
        <dbReference type="ChEBI" id="CHEBI:43474"/>
        <dbReference type="ChEBI" id="CHEBI:57783"/>
        <dbReference type="ChEBI" id="CHEBI:64076"/>
        <dbReference type="ChEBI" id="CHEBI:456215"/>
        <dbReference type="ChEBI" id="CHEBI:456216"/>
        <dbReference type="EC" id="4.2.1.136"/>
    </reaction>
</comment>
<dbReference type="InterPro" id="IPR000631">
    <property type="entry name" value="CARKD"/>
</dbReference>
<keyword evidence="5 18" id="KW-0479">Metal-binding</keyword>
<evidence type="ECO:0000256" key="2">
    <source>
        <dbReference type="ARBA" id="ARBA00000909"/>
    </source>
</evidence>
<dbReference type="eggNOG" id="COG0062">
    <property type="taxonomic scope" value="Bacteria"/>
</dbReference>
<dbReference type="SUPFAM" id="SSF64153">
    <property type="entry name" value="YjeF N-terminal domain-like"/>
    <property type="match status" value="1"/>
</dbReference>
<dbReference type="PROSITE" id="PS51383">
    <property type="entry name" value="YJEF_C_3"/>
    <property type="match status" value="1"/>
</dbReference>
<evidence type="ECO:0000256" key="9">
    <source>
        <dbReference type="ARBA" id="ARBA00022958"/>
    </source>
</evidence>
<evidence type="ECO:0000256" key="7">
    <source>
        <dbReference type="ARBA" id="ARBA00022840"/>
    </source>
</evidence>
<dbReference type="InterPro" id="IPR029056">
    <property type="entry name" value="Ribokinase-like"/>
</dbReference>
<feature type="binding site" evidence="18">
    <location>
        <position position="60"/>
    </location>
    <ligand>
        <name>K(+)</name>
        <dbReference type="ChEBI" id="CHEBI:29103"/>
    </ligand>
</feature>
<dbReference type="Pfam" id="PF01256">
    <property type="entry name" value="Carb_kinase"/>
    <property type="match status" value="1"/>
</dbReference>
<feature type="domain" description="YjeF C-terminal" evidence="20">
    <location>
        <begin position="223"/>
        <end position="487"/>
    </location>
</feature>
<dbReference type="EC" id="5.1.99.6" evidence="19"/>
<feature type="binding site" evidence="17">
    <location>
        <position position="429"/>
    </location>
    <ligand>
        <name>(6S)-NADPHX</name>
        <dbReference type="ChEBI" id="CHEBI:64076"/>
    </ligand>
</feature>
<feature type="domain" description="YjeF N-terminal" evidence="21">
    <location>
        <begin position="10"/>
        <end position="213"/>
    </location>
</feature>
<comment type="catalytic activity">
    <reaction evidence="2 18 19">
        <text>(6R)-NADPHX = (6S)-NADPHX</text>
        <dbReference type="Rhea" id="RHEA:32227"/>
        <dbReference type="ChEBI" id="CHEBI:64076"/>
        <dbReference type="ChEBI" id="CHEBI:64077"/>
        <dbReference type="EC" id="5.1.99.6"/>
    </reaction>
</comment>
<keyword evidence="7 17" id="KW-0067">ATP-binding</keyword>
<feature type="binding site" evidence="18">
    <location>
        <position position="124"/>
    </location>
    <ligand>
        <name>K(+)</name>
        <dbReference type="ChEBI" id="CHEBI:29103"/>
    </ligand>
</feature>
<feature type="binding site" evidence="18">
    <location>
        <begin position="128"/>
        <end position="134"/>
    </location>
    <ligand>
        <name>(6S)-NADPHX</name>
        <dbReference type="ChEBI" id="CHEBI:64076"/>
    </ligand>
</feature>
<dbReference type="RefSeq" id="WP_009034353.1">
    <property type="nucleotide sequence ID" value="NZ_ALWO02000032.1"/>
</dbReference>
<dbReference type="GO" id="GO:0005524">
    <property type="term" value="F:ATP binding"/>
    <property type="evidence" value="ECO:0007669"/>
    <property type="project" value="UniProtKB-UniRule"/>
</dbReference>
<proteinExistence type="inferred from homology"/>
<dbReference type="eggNOG" id="COG0063">
    <property type="taxonomic scope" value="Bacteria"/>
</dbReference>
<dbReference type="Gene3D" id="3.40.50.10260">
    <property type="entry name" value="YjeF N-terminal domain"/>
    <property type="match status" value="1"/>
</dbReference>
<dbReference type="EC" id="4.2.1.136" evidence="19"/>
<reference evidence="22 23" key="1">
    <citation type="journal article" date="2013" name="Genome Announc.">
        <title>Draft Genome Sequence of Indibacter alkaliphilus Strain LW1T, Isolated from Lonar Lake, a Haloalkaline Lake in the Buldana District of Maharashtra, India.</title>
        <authorList>
            <person name="Singh A."/>
            <person name="Kumar Jangir P."/>
            <person name="Sharma R."/>
            <person name="Singh A."/>
            <person name="Kumar Pinnaka A."/>
            <person name="Shivaji S."/>
        </authorList>
    </citation>
    <scope>NUCLEOTIDE SEQUENCE [LARGE SCALE GENOMIC DNA]</scope>
    <source>
        <strain evidence="23">CCUG 57479 / KCTC 22604 / LW1</strain>
    </source>
</reference>
<comment type="function">
    <text evidence="17">Catalyzes the dehydration of the S-form of NAD(P)HX at the expense of ADP, which is converted to AMP. Together with NAD(P)HX epimerase, which catalyzes the epimerization of the S- and R-forms, the enzyme allows the repair of both epimers of NAD(P)HX, a damaged form of NAD(P)H that is a result of enzymatic or heat-dependent hydration.</text>
</comment>
<comment type="subunit">
    <text evidence="17">Homotetramer.</text>
</comment>
<dbReference type="InterPro" id="IPR030677">
    <property type="entry name" value="Nnr"/>
</dbReference>
<dbReference type="SUPFAM" id="SSF53613">
    <property type="entry name" value="Ribokinase-like"/>
    <property type="match status" value="1"/>
</dbReference>
<dbReference type="InterPro" id="IPR036652">
    <property type="entry name" value="YjeF_N_dom_sf"/>
</dbReference>
<dbReference type="Gene3D" id="3.40.1190.20">
    <property type="match status" value="1"/>
</dbReference>
<gene>
    <name evidence="17" type="primary">nnrD</name>
    <name evidence="18" type="synonym">nnrE</name>
    <name evidence="22" type="ORF">A33Q_2119</name>
</gene>
<evidence type="ECO:0000256" key="10">
    <source>
        <dbReference type="ARBA" id="ARBA00023027"/>
    </source>
</evidence>
<accession>S2DD04</accession>
<feature type="binding site" evidence="17">
    <location>
        <position position="315"/>
    </location>
    <ligand>
        <name>(6S)-NADPHX</name>
        <dbReference type="ChEBI" id="CHEBI:64076"/>
    </ligand>
</feature>
<comment type="caution">
    <text evidence="22">The sequence shown here is derived from an EMBL/GenBank/DDBJ whole genome shotgun (WGS) entry which is preliminary data.</text>
</comment>
<evidence type="ECO:0000256" key="3">
    <source>
        <dbReference type="ARBA" id="ARBA00006001"/>
    </source>
</evidence>